<dbReference type="PROSITE" id="PS50263">
    <property type="entry name" value="CN_HYDROLASE"/>
    <property type="match status" value="1"/>
</dbReference>
<dbReference type="InterPro" id="IPR001110">
    <property type="entry name" value="UPF0012_CS"/>
</dbReference>
<dbReference type="GO" id="GO:0016811">
    <property type="term" value="F:hydrolase activity, acting on carbon-nitrogen (but not peptide) bonds, in linear amides"/>
    <property type="evidence" value="ECO:0007669"/>
    <property type="project" value="InterPro"/>
</dbReference>
<reference evidence="4 5" key="1">
    <citation type="submission" date="2017-11" db="EMBL/GenBank/DDBJ databases">
        <title>Genomic Encyclopedia of Type Strains, Phase III (KMG-III): the genomes of soil and plant-associated and newly described type strains.</title>
        <authorList>
            <person name="Whitman W."/>
        </authorList>
    </citation>
    <scope>NUCLEOTIDE SEQUENCE [LARGE SCALE GENOMIC DNA]</scope>
    <source>
        <strain evidence="4 5">UB-Domo-W1</strain>
    </source>
</reference>
<dbReference type="CDD" id="cd07572">
    <property type="entry name" value="nit"/>
    <property type="match status" value="1"/>
</dbReference>
<dbReference type="Pfam" id="PF00795">
    <property type="entry name" value="CN_hydrolase"/>
    <property type="match status" value="1"/>
</dbReference>
<keyword evidence="2" id="KW-0378">Hydrolase</keyword>
<feature type="domain" description="CN hydrolase" evidence="3">
    <location>
        <begin position="11"/>
        <end position="260"/>
    </location>
</feature>
<dbReference type="PROSITE" id="PS01227">
    <property type="entry name" value="UPF0012"/>
    <property type="match status" value="1"/>
</dbReference>
<proteinExistence type="inferred from homology"/>
<dbReference type="PANTHER" id="PTHR23088">
    <property type="entry name" value="NITRILASE-RELATED"/>
    <property type="match status" value="1"/>
</dbReference>
<name>A0A2M8VQ22_9BURK</name>
<keyword evidence="5" id="KW-1185">Reference proteome</keyword>
<dbReference type="Gene3D" id="3.60.110.10">
    <property type="entry name" value="Carbon-nitrogen hydrolase"/>
    <property type="match status" value="1"/>
</dbReference>
<gene>
    <name evidence="4" type="ORF">B0G85_1347</name>
</gene>
<dbReference type="Proteomes" id="UP000229366">
    <property type="component" value="Unassembled WGS sequence"/>
</dbReference>
<dbReference type="SUPFAM" id="SSF56317">
    <property type="entry name" value="Carbon-nitrogen hydrolase"/>
    <property type="match status" value="1"/>
</dbReference>
<dbReference type="InterPro" id="IPR045254">
    <property type="entry name" value="Nit1/2_C-N_Hydrolase"/>
</dbReference>
<dbReference type="RefSeq" id="WP_232725976.1">
    <property type="nucleotide sequence ID" value="NZ_CBCSBW010000003.1"/>
</dbReference>
<evidence type="ECO:0000256" key="1">
    <source>
        <dbReference type="ARBA" id="ARBA00010613"/>
    </source>
</evidence>
<dbReference type="InterPro" id="IPR003010">
    <property type="entry name" value="C-N_Hydrolase"/>
</dbReference>
<accession>A0A2M8VQ22</accession>
<protein>
    <submittedName>
        <fullName evidence="4">Nitrilase</fullName>
    </submittedName>
</protein>
<comment type="similarity">
    <text evidence="1">Belongs to the carbon-nitrogen hydrolase superfamily. NIT1/NIT2 family.</text>
</comment>
<dbReference type="AlphaFoldDB" id="A0A2M8VQ22"/>
<evidence type="ECO:0000313" key="4">
    <source>
        <dbReference type="EMBL" id="PJI79243.1"/>
    </source>
</evidence>
<evidence type="ECO:0000259" key="3">
    <source>
        <dbReference type="PROSITE" id="PS50263"/>
    </source>
</evidence>
<evidence type="ECO:0000313" key="5">
    <source>
        <dbReference type="Proteomes" id="UP000229366"/>
    </source>
</evidence>
<evidence type="ECO:0000256" key="2">
    <source>
        <dbReference type="ARBA" id="ARBA00022801"/>
    </source>
</evidence>
<organism evidence="4 5">
    <name type="scientific">Polynucleobacter brandtiae</name>
    <dbReference type="NCBI Taxonomy" id="1938816"/>
    <lineage>
        <taxon>Bacteria</taxon>
        <taxon>Pseudomonadati</taxon>
        <taxon>Pseudomonadota</taxon>
        <taxon>Betaproteobacteria</taxon>
        <taxon>Burkholderiales</taxon>
        <taxon>Burkholderiaceae</taxon>
        <taxon>Polynucleobacter</taxon>
    </lineage>
</organism>
<comment type="caution">
    <text evidence="4">The sequence shown here is derived from an EMBL/GenBank/DDBJ whole genome shotgun (WGS) entry which is preliminary data.</text>
</comment>
<dbReference type="EMBL" id="PGTX01000003">
    <property type="protein sequence ID" value="PJI79243.1"/>
    <property type="molecule type" value="Genomic_DNA"/>
</dbReference>
<sequence length="278" mass="30781">MQNDSMNTSQLKVASIQMVSTPDITENLKIAEGLVQAAAKGGAQVVVLPEYFCLMGLKDTDKVDAREALGSGPIQERLAAIALENHLHLVAGTIPLVASIPNKVLNTTLVFDPHGKQIARYDKIHLFGFQSAQERYEESATIEAGDTPGHFTININQVDWRLGLSICYDLRFPELYRQMGQVDCHIIPAAFTYTTGKEHWEILLRARAIENQCYVLSSAQGGVHLNQRRTWGHSMLVDPWGTVLSDLSEGNGLITGILSKDKLKEVRSKLPALQHRKL</sequence>
<dbReference type="InterPro" id="IPR036526">
    <property type="entry name" value="C-N_Hydrolase_sf"/>
</dbReference>
<dbReference type="PANTHER" id="PTHR23088:SF27">
    <property type="entry name" value="DEAMINATED GLUTATHIONE AMIDASE"/>
    <property type="match status" value="1"/>
</dbReference>